<feature type="compositionally biased region" description="Polar residues" evidence="7">
    <location>
        <begin position="62"/>
        <end position="80"/>
    </location>
</feature>
<dbReference type="SUPFAM" id="SSF57959">
    <property type="entry name" value="Leucine zipper domain"/>
    <property type="match status" value="1"/>
</dbReference>
<keyword evidence="10" id="KW-1185">Reference proteome</keyword>
<dbReference type="InParanoid" id="M4BNN3"/>
<dbReference type="PANTHER" id="PTHR47416">
    <property type="entry name" value="BASIC-LEUCINE ZIPPER TRANSCRIPTION FACTOR F-RELATED"/>
    <property type="match status" value="1"/>
</dbReference>
<dbReference type="AlphaFoldDB" id="M4BNN3"/>
<comment type="similarity">
    <text evidence="2">Belongs to the bZIP family.</text>
</comment>
<feature type="region of interest" description="Disordered" evidence="7">
    <location>
        <begin position="39"/>
        <end position="123"/>
    </location>
</feature>
<organism evidence="9 10">
    <name type="scientific">Hyaloperonospora arabidopsidis (strain Emoy2)</name>
    <name type="common">Downy mildew agent</name>
    <name type="synonym">Peronospora arabidopsidis</name>
    <dbReference type="NCBI Taxonomy" id="559515"/>
    <lineage>
        <taxon>Eukaryota</taxon>
        <taxon>Sar</taxon>
        <taxon>Stramenopiles</taxon>
        <taxon>Oomycota</taxon>
        <taxon>Peronosporomycetes</taxon>
        <taxon>Peronosporales</taxon>
        <taxon>Peronosporaceae</taxon>
        <taxon>Hyaloperonospora</taxon>
    </lineage>
</organism>
<evidence type="ECO:0000256" key="3">
    <source>
        <dbReference type="ARBA" id="ARBA00023015"/>
    </source>
</evidence>
<evidence type="ECO:0000256" key="7">
    <source>
        <dbReference type="SAM" id="MobiDB-lite"/>
    </source>
</evidence>
<evidence type="ECO:0000256" key="5">
    <source>
        <dbReference type="ARBA" id="ARBA00023163"/>
    </source>
</evidence>
<dbReference type="GO" id="GO:0003700">
    <property type="term" value="F:DNA-binding transcription factor activity"/>
    <property type="evidence" value="ECO:0007669"/>
    <property type="project" value="InterPro"/>
</dbReference>
<evidence type="ECO:0000259" key="8">
    <source>
        <dbReference type="PROSITE" id="PS50217"/>
    </source>
</evidence>
<reference evidence="10" key="1">
    <citation type="journal article" date="2010" name="Science">
        <title>Signatures of adaptation to obligate biotrophy in the Hyaloperonospora arabidopsidis genome.</title>
        <authorList>
            <person name="Baxter L."/>
            <person name="Tripathy S."/>
            <person name="Ishaque N."/>
            <person name="Boot N."/>
            <person name="Cabral A."/>
            <person name="Kemen E."/>
            <person name="Thines M."/>
            <person name="Ah-Fong A."/>
            <person name="Anderson R."/>
            <person name="Badejoko W."/>
            <person name="Bittner-Eddy P."/>
            <person name="Boore J.L."/>
            <person name="Chibucos M.C."/>
            <person name="Coates M."/>
            <person name="Dehal P."/>
            <person name="Delehaunty K."/>
            <person name="Dong S."/>
            <person name="Downton P."/>
            <person name="Dumas B."/>
            <person name="Fabro G."/>
            <person name="Fronick C."/>
            <person name="Fuerstenberg S.I."/>
            <person name="Fulton L."/>
            <person name="Gaulin E."/>
            <person name="Govers F."/>
            <person name="Hughes L."/>
            <person name="Humphray S."/>
            <person name="Jiang R.H."/>
            <person name="Judelson H."/>
            <person name="Kamoun S."/>
            <person name="Kyung K."/>
            <person name="Meijer H."/>
            <person name="Minx P."/>
            <person name="Morris P."/>
            <person name="Nelson J."/>
            <person name="Phuntumart V."/>
            <person name="Qutob D."/>
            <person name="Rehmany A."/>
            <person name="Rougon-Cardoso A."/>
            <person name="Ryden P."/>
            <person name="Torto-Alalibo T."/>
            <person name="Studholme D."/>
            <person name="Wang Y."/>
            <person name="Win J."/>
            <person name="Wood J."/>
            <person name="Clifton S.W."/>
            <person name="Rogers J."/>
            <person name="Van den Ackerveken G."/>
            <person name="Jones J.D."/>
            <person name="McDowell J.M."/>
            <person name="Beynon J."/>
            <person name="Tyler B.M."/>
        </authorList>
    </citation>
    <scope>NUCLEOTIDE SEQUENCE [LARGE SCALE GENOMIC DNA]</scope>
    <source>
        <strain evidence="10">Emoy2</strain>
    </source>
</reference>
<evidence type="ECO:0000256" key="1">
    <source>
        <dbReference type="ARBA" id="ARBA00004123"/>
    </source>
</evidence>
<name>M4BNN3_HYAAE</name>
<keyword evidence="5" id="KW-0804">Transcription</keyword>
<dbReference type="CDD" id="cd14811">
    <property type="entry name" value="bZIP_u2"/>
    <property type="match status" value="1"/>
</dbReference>
<dbReference type="EMBL" id="JH598462">
    <property type="status" value="NOT_ANNOTATED_CDS"/>
    <property type="molecule type" value="Genomic_DNA"/>
</dbReference>
<sequence>MDLTAEDDDLLSYFLSADVAAEQPLNALPIRVIESSQDVDTDEQFSHGQTILLAPERPFGSDGTSSSASFQPTQSRSFMESSMMRPLINDDDTSSSNGALDTDEKRQRRLARNRESARQSRRRKKQYLELLEEKVSQLTESIDTTRASHLERADETLNQVRSNMLKSLAADRKSGGSDEDDGVGAKTAGDAPEKKKGPVMVKKDTLWSTLTSDLALTYEQDEKLRSLYKSGDSKSSKLERRRVAMAVTYLCKLKNSLEQRSEAVQKQTEMLHSILTPEQSLTYLRWVDANQDRLPSFVDKTVSVPNTGASDAVRAILKKDDRDLTVEDVTALLGEL</sequence>
<evidence type="ECO:0000313" key="9">
    <source>
        <dbReference type="EnsemblProtists" id="HpaP808021"/>
    </source>
</evidence>
<evidence type="ECO:0000313" key="10">
    <source>
        <dbReference type="Proteomes" id="UP000011713"/>
    </source>
</evidence>
<reference evidence="9" key="2">
    <citation type="submission" date="2015-06" db="UniProtKB">
        <authorList>
            <consortium name="EnsemblProtists"/>
        </authorList>
    </citation>
    <scope>IDENTIFICATION</scope>
    <source>
        <strain evidence="9">Emoy2</strain>
    </source>
</reference>
<proteinExistence type="inferred from homology"/>
<comment type="subcellular location">
    <subcellularLocation>
        <location evidence="1">Nucleus</location>
    </subcellularLocation>
</comment>
<dbReference type="InterPro" id="IPR046347">
    <property type="entry name" value="bZIP_sf"/>
</dbReference>
<feature type="region of interest" description="Disordered" evidence="7">
    <location>
        <begin position="170"/>
        <end position="197"/>
    </location>
</feature>
<dbReference type="PROSITE" id="PS50217">
    <property type="entry name" value="BZIP"/>
    <property type="match status" value="1"/>
</dbReference>
<dbReference type="eggNOG" id="ENOG502QR0I">
    <property type="taxonomic scope" value="Eukaryota"/>
</dbReference>
<dbReference type="Proteomes" id="UP000011713">
    <property type="component" value="Unassembled WGS sequence"/>
</dbReference>
<dbReference type="GO" id="GO:0005634">
    <property type="term" value="C:nucleus"/>
    <property type="evidence" value="ECO:0007669"/>
    <property type="project" value="UniProtKB-SubCell"/>
</dbReference>
<keyword evidence="4" id="KW-0238">DNA-binding</keyword>
<feature type="compositionally biased region" description="Basic and acidic residues" evidence="7">
    <location>
        <begin position="102"/>
        <end position="118"/>
    </location>
</feature>
<accession>M4BNN3</accession>
<dbReference type="STRING" id="559515.M4BNN3"/>
<evidence type="ECO:0000256" key="6">
    <source>
        <dbReference type="ARBA" id="ARBA00023242"/>
    </source>
</evidence>
<dbReference type="InterPro" id="IPR004827">
    <property type="entry name" value="bZIP"/>
</dbReference>
<dbReference type="PROSITE" id="PS00036">
    <property type="entry name" value="BZIP_BASIC"/>
    <property type="match status" value="1"/>
</dbReference>
<keyword evidence="6" id="KW-0539">Nucleus</keyword>
<dbReference type="GO" id="GO:0003677">
    <property type="term" value="F:DNA binding"/>
    <property type="evidence" value="ECO:0007669"/>
    <property type="project" value="UniProtKB-KW"/>
</dbReference>
<dbReference type="VEuPathDB" id="FungiDB:HpaG808021"/>
<dbReference type="EnsemblProtists" id="HpaT808021">
    <property type="protein sequence ID" value="HpaP808021"/>
    <property type="gene ID" value="HpaG808021"/>
</dbReference>
<dbReference type="Gene3D" id="1.20.5.170">
    <property type="match status" value="1"/>
</dbReference>
<dbReference type="Pfam" id="PF00170">
    <property type="entry name" value="bZIP_1"/>
    <property type="match status" value="1"/>
</dbReference>
<keyword evidence="3" id="KW-0805">Transcription regulation</keyword>
<evidence type="ECO:0000256" key="2">
    <source>
        <dbReference type="ARBA" id="ARBA00007163"/>
    </source>
</evidence>
<dbReference type="PANTHER" id="PTHR47416:SF8">
    <property type="entry name" value="BASIC-LEUCINE ZIPPER TRANSCRIPTION FACTOR E-RELATED"/>
    <property type="match status" value="1"/>
</dbReference>
<dbReference type="OMA" id="LMDPPHA"/>
<evidence type="ECO:0000256" key="4">
    <source>
        <dbReference type="ARBA" id="ARBA00023125"/>
    </source>
</evidence>
<protein>
    <recommendedName>
        <fullName evidence="8">BZIP domain-containing protein</fullName>
    </recommendedName>
</protein>
<dbReference type="HOGENOM" id="CLU_058732_0_0_1"/>
<feature type="domain" description="BZIP" evidence="8">
    <location>
        <begin position="103"/>
        <end position="140"/>
    </location>
</feature>
<dbReference type="SMART" id="SM00338">
    <property type="entry name" value="BRLZ"/>
    <property type="match status" value="1"/>
</dbReference>